<evidence type="ECO:0000256" key="3">
    <source>
        <dbReference type="ARBA" id="ARBA00022691"/>
    </source>
</evidence>
<dbReference type="SFLD" id="SFLDG01067">
    <property type="entry name" value="SPASM/twitch_domain_containing"/>
    <property type="match status" value="1"/>
</dbReference>
<evidence type="ECO:0000313" key="9">
    <source>
        <dbReference type="EMBL" id="MBK1792717.1"/>
    </source>
</evidence>
<dbReference type="InterPro" id="IPR034491">
    <property type="entry name" value="Anaerob_Ser_sulfatase-maturase"/>
</dbReference>
<keyword evidence="5" id="KW-0408">Iron</keyword>
<dbReference type="InterPro" id="IPR023867">
    <property type="entry name" value="Sulphatase_maturase_rSAM"/>
</dbReference>
<dbReference type="CDD" id="cd21120">
    <property type="entry name" value="SPASM_anSME"/>
    <property type="match status" value="1"/>
</dbReference>
<comment type="similarity">
    <text evidence="7">Belongs to the radical SAM superfamily. Anaerobic sulfatase-maturating enzyme family.</text>
</comment>
<dbReference type="SFLD" id="SFLDG01384">
    <property type="entry name" value="thioether_bond_formation_requi"/>
    <property type="match status" value="1"/>
</dbReference>
<dbReference type="EMBL" id="JAENIM010000047">
    <property type="protein sequence ID" value="MBK1792717.1"/>
    <property type="molecule type" value="Genomic_DNA"/>
</dbReference>
<evidence type="ECO:0000256" key="1">
    <source>
        <dbReference type="ARBA" id="ARBA00001966"/>
    </source>
</evidence>
<evidence type="ECO:0000256" key="6">
    <source>
        <dbReference type="ARBA" id="ARBA00023014"/>
    </source>
</evidence>
<dbReference type="Pfam" id="PF04055">
    <property type="entry name" value="Radical_SAM"/>
    <property type="match status" value="1"/>
</dbReference>
<dbReference type="SFLD" id="SFLDS00029">
    <property type="entry name" value="Radical_SAM"/>
    <property type="match status" value="1"/>
</dbReference>
<evidence type="ECO:0000313" key="10">
    <source>
        <dbReference type="Proteomes" id="UP000624703"/>
    </source>
</evidence>
<accession>A0A8J7MGN9</accession>
<dbReference type="NCBIfam" id="TIGR03942">
    <property type="entry name" value="sulfatase_rSAM"/>
    <property type="match status" value="1"/>
</dbReference>
<proteinExistence type="inferred from homology"/>
<dbReference type="PANTHER" id="PTHR43273:SF3">
    <property type="entry name" value="ANAEROBIC SULFATASE-MATURATING ENZYME HOMOLOG ASLB-RELATED"/>
    <property type="match status" value="1"/>
</dbReference>
<dbReference type="SFLD" id="SFLDF00285">
    <property type="entry name" value="anaerobic_Ser-type_sulfatase-m"/>
    <property type="match status" value="1"/>
</dbReference>
<dbReference type="AlphaFoldDB" id="A0A8J7MGN9"/>
<sequence length="424" mass="49021">MLKQFDKKRRQPSGQKAFSLMTKPIGPICNMQCSYCYYLEKLNLYQDKKGVPANFRMDDDVLQAYVQNFILSQPSKLPVIEFTWQGGEPTLLGLEFFEKAVEYQKEFSNGRNIANALQTNGTRIDEKWAKFFAKHDFLIGISIDGPKEIHDANRVTKGNKGTWDRVTKSIKILKKYGVRYNLMVVVNSLNAQQPRKVYEFLRRIGDGWIQFIPIQERITQDENAVLKLVTNEYEGEAQVTKESVSPEAWGKFLIEIFNIWVQRDVGRVYVKQFDNALEAFAGQMPSTCVHSKHCGQGLVMEHNGDVFACDHYVYPEFKIGNIKENSLEEMACSTFQENFGEKKYTTLPQQCLRCKYLPACFGECPKHRITTNEEGEKIAYLCEGYYAFFKHTEPYMKTMAQLLKAQRPPAEIMQMMSSFEWKGI</sequence>
<dbReference type="SFLD" id="SFLDG01072">
    <property type="entry name" value="dehydrogenase_like"/>
    <property type="match status" value="1"/>
</dbReference>
<comment type="caution">
    <text evidence="9">The sequence shown here is derived from an EMBL/GenBank/DDBJ whole genome shotgun (WGS) entry which is preliminary data.</text>
</comment>
<comment type="cofactor">
    <cofactor evidence="1">
        <name>[4Fe-4S] cluster</name>
        <dbReference type="ChEBI" id="CHEBI:49883"/>
    </cofactor>
</comment>
<dbReference type="PROSITE" id="PS51918">
    <property type="entry name" value="RADICAL_SAM"/>
    <property type="match status" value="1"/>
</dbReference>
<name>A0A8J7MGN9_9BACT</name>
<keyword evidence="10" id="KW-1185">Reference proteome</keyword>
<keyword evidence="6" id="KW-0411">Iron-sulfur</keyword>
<dbReference type="Gene3D" id="3.20.20.70">
    <property type="entry name" value="Aldolase class I"/>
    <property type="match status" value="1"/>
</dbReference>
<dbReference type="PANTHER" id="PTHR43273">
    <property type="entry name" value="ANAEROBIC SULFATASE-MATURATING ENZYME HOMOLOG ASLB-RELATED"/>
    <property type="match status" value="1"/>
</dbReference>
<gene>
    <name evidence="9" type="ORF">JIN82_16255</name>
</gene>
<dbReference type="InterPro" id="IPR047207">
    <property type="entry name" value="SPASM_anSME"/>
</dbReference>
<protein>
    <submittedName>
        <fullName evidence="9">Anaerobic sulfatase maturase</fullName>
    </submittedName>
</protein>
<dbReference type="SFLD" id="SFLDG01386">
    <property type="entry name" value="main_SPASM_domain-containing"/>
    <property type="match status" value="1"/>
</dbReference>
<dbReference type="CDD" id="cd01335">
    <property type="entry name" value="Radical_SAM"/>
    <property type="match status" value="1"/>
</dbReference>
<keyword evidence="3" id="KW-0949">S-adenosyl-L-methionine</keyword>
<dbReference type="Proteomes" id="UP000624703">
    <property type="component" value="Unassembled WGS sequence"/>
</dbReference>
<dbReference type="InterPro" id="IPR013785">
    <property type="entry name" value="Aldolase_TIM"/>
</dbReference>
<dbReference type="GO" id="GO:0051539">
    <property type="term" value="F:4 iron, 4 sulfur cluster binding"/>
    <property type="evidence" value="ECO:0007669"/>
    <property type="project" value="UniProtKB-KW"/>
</dbReference>
<evidence type="ECO:0000256" key="7">
    <source>
        <dbReference type="ARBA" id="ARBA00023601"/>
    </source>
</evidence>
<reference evidence="9" key="1">
    <citation type="submission" date="2021-01" db="EMBL/GenBank/DDBJ databases">
        <title>Modified the classification status of verrucomicrobia.</title>
        <authorList>
            <person name="Feng X."/>
        </authorList>
    </citation>
    <scope>NUCLEOTIDE SEQUENCE</scope>
    <source>
        <strain evidence="9">_KCTC 22039</strain>
    </source>
</reference>
<evidence type="ECO:0000256" key="4">
    <source>
        <dbReference type="ARBA" id="ARBA00022723"/>
    </source>
</evidence>
<feature type="domain" description="Radical SAM core" evidence="8">
    <location>
        <begin position="12"/>
        <end position="247"/>
    </location>
</feature>
<evidence type="ECO:0000256" key="5">
    <source>
        <dbReference type="ARBA" id="ARBA00023004"/>
    </source>
</evidence>
<dbReference type="InterPro" id="IPR007197">
    <property type="entry name" value="rSAM"/>
</dbReference>
<organism evidence="9 10">
    <name type="scientific">Persicirhabdus sediminis</name>
    <dbReference type="NCBI Taxonomy" id="454144"/>
    <lineage>
        <taxon>Bacteria</taxon>
        <taxon>Pseudomonadati</taxon>
        <taxon>Verrucomicrobiota</taxon>
        <taxon>Verrucomicrobiia</taxon>
        <taxon>Verrucomicrobiales</taxon>
        <taxon>Verrucomicrobiaceae</taxon>
        <taxon>Persicirhabdus</taxon>
    </lineage>
</organism>
<dbReference type="Pfam" id="PF13186">
    <property type="entry name" value="SPASM"/>
    <property type="match status" value="1"/>
</dbReference>
<dbReference type="NCBIfam" id="TIGR04085">
    <property type="entry name" value="rSAM_more_4Fe4S"/>
    <property type="match status" value="1"/>
</dbReference>
<evidence type="ECO:0000256" key="2">
    <source>
        <dbReference type="ARBA" id="ARBA00022485"/>
    </source>
</evidence>
<dbReference type="GO" id="GO:0016491">
    <property type="term" value="F:oxidoreductase activity"/>
    <property type="evidence" value="ECO:0007669"/>
    <property type="project" value="InterPro"/>
</dbReference>
<dbReference type="InterPro" id="IPR058240">
    <property type="entry name" value="rSAM_sf"/>
</dbReference>
<dbReference type="InterPro" id="IPR023885">
    <property type="entry name" value="4Fe4S-binding_SPASM_dom"/>
</dbReference>
<dbReference type="GO" id="GO:0046872">
    <property type="term" value="F:metal ion binding"/>
    <property type="evidence" value="ECO:0007669"/>
    <property type="project" value="UniProtKB-KW"/>
</dbReference>
<evidence type="ECO:0000259" key="8">
    <source>
        <dbReference type="PROSITE" id="PS51918"/>
    </source>
</evidence>
<keyword evidence="2" id="KW-0004">4Fe-4S</keyword>
<dbReference type="SUPFAM" id="SSF102114">
    <property type="entry name" value="Radical SAM enzymes"/>
    <property type="match status" value="1"/>
</dbReference>
<keyword evidence="4" id="KW-0479">Metal-binding</keyword>